<protein>
    <submittedName>
        <fullName evidence="1">Uncharacterized protein</fullName>
    </submittedName>
</protein>
<accession>A0A2P2QGT0</accession>
<evidence type="ECO:0000313" key="1">
    <source>
        <dbReference type="EMBL" id="MBX66201.1"/>
    </source>
</evidence>
<reference evidence="1" key="1">
    <citation type="submission" date="2018-02" db="EMBL/GenBank/DDBJ databases">
        <title>Rhizophora mucronata_Transcriptome.</title>
        <authorList>
            <person name="Meera S.P."/>
            <person name="Sreeshan A."/>
            <person name="Augustine A."/>
        </authorList>
    </citation>
    <scope>NUCLEOTIDE SEQUENCE</scope>
    <source>
        <tissue evidence="1">Leaf</tissue>
    </source>
</reference>
<organism evidence="1">
    <name type="scientific">Rhizophora mucronata</name>
    <name type="common">Asiatic mangrove</name>
    <dbReference type="NCBI Taxonomy" id="61149"/>
    <lineage>
        <taxon>Eukaryota</taxon>
        <taxon>Viridiplantae</taxon>
        <taxon>Streptophyta</taxon>
        <taxon>Embryophyta</taxon>
        <taxon>Tracheophyta</taxon>
        <taxon>Spermatophyta</taxon>
        <taxon>Magnoliopsida</taxon>
        <taxon>eudicotyledons</taxon>
        <taxon>Gunneridae</taxon>
        <taxon>Pentapetalae</taxon>
        <taxon>rosids</taxon>
        <taxon>fabids</taxon>
        <taxon>Malpighiales</taxon>
        <taxon>Rhizophoraceae</taxon>
        <taxon>Rhizophora</taxon>
    </lineage>
</organism>
<name>A0A2P2QGT0_RHIMU</name>
<dbReference type="EMBL" id="GGEC01085717">
    <property type="protein sequence ID" value="MBX66201.1"/>
    <property type="molecule type" value="Transcribed_RNA"/>
</dbReference>
<dbReference type="AlphaFoldDB" id="A0A2P2QGT0"/>
<proteinExistence type="predicted"/>
<sequence>MCCNLCINSKEYLLTGCCIILKKLSLVVTSF</sequence>